<protein>
    <submittedName>
        <fullName evidence="7">Uncharacterized protein</fullName>
    </submittedName>
</protein>
<organism evidence="7 8">
    <name type="scientific">Cylicocyclus nassatus</name>
    <name type="common">Nematode worm</name>
    <dbReference type="NCBI Taxonomy" id="53992"/>
    <lineage>
        <taxon>Eukaryota</taxon>
        <taxon>Metazoa</taxon>
        <taxon>Ecdysozoa</taxon>
        <taxon>Nematoda</taxon>
        <taxon>Chromadorea</taxon>
        <taxon>Rhabditida</taxon>
        <taxon>Rhabditina</taxon>
        <taxon>Rhabditomorpha</taxon>
        <taxon>Strongyloidea</taxon>
        <taxon>Strongylidae</taxon>
        <taxon>Cylicocyclus</taxon>
    </lineage>
</organism>
<comment type="subcellular location">
    <subcellularLocation>
        <location evidence="1">Membrane</location>
        <topology evidence="1">Multi-pass membrane protein</topology>
    </subcellularLocation>
</comment>
<proteinExistence type="inferred from homology"/>
<dbReference type="InterPro" id="IPR051080">
    <property type="entry name" value="Nematode_rcpt-like_serp_alpha"/>
</dbReference>
<comment type="caution">
    <text evidence="7">The sequence shown here is derived from an EMBL/GenBank/DDBJ whole genome shotgun (WGS) entry which is preliminary data.</text>
</comment>
<sequence>MLPLSIFETLCYAIFSLNGGIVNMYHEKFSTLTYRIEITAAYIVPYYTLLSPLILSYVIRRADKLRVAQMKRMTSRKDEQEAYAHIYTQMWNRPIIK</sequence>
<dbReference type="AlphaFoldDB" id="A0AA36GWH6"/>
<evidence type="ECO:0000256" key="6">
    <source>
        <dbReference type="SAM" id="Phobius"/>
    </source>
</evidence>
<reference evidence="7" key="1">
    <citation type="submission" date="2023-07" db="EMBL/GenBank/DDBJ databases">
        <authorList>
            <consortium name="CYATHOMIX"/>
        </authorList>
    </citation>
    <scope>NUCLEOTIDE SEQUENCE</scope>
    <source>
        <strain evidence="7">N/A</strain>
    </source>
</reference>
<gene>
    <name evidence="7" type="ORF">CYNAS_LOCUS11580</name>
</gene>
<evidence type="ECO:0000313" key="7">
    <source>
        <dbReference type="EMBL" id="CAJ0599597.1"/>
    </source>
</evidence>
<feature type="transmembrane region" description="Helical" evidence="6">
    <location>
        <begin position="38"/>
        <end position="59"/>
    </location>
</feature>
<comment type="similarity">
    <text evidence="5">Belongs to the nematode receptor-like protein sra family.</text>
</comment>
<evidence type="ECO:0000256" key="5">
    <source>
        <dbReference type="ARBA" id="ARBA00037994"/>
    </source>
</evidence>
<name>A0AA36GWH6_CYLNA</name>
<dbReference type="EMBL" id="CATQJL010000223">
    <property type="protein sequence ID" value="CAJ0599597.1"/>
    <property type="molecule type" value="Genomic_DNA"/>
</dbReference>
<keyword evidence="8" id="KW-1185">Reference proteome</keyword>
<evidence type="ECO:0000256" key="3">
    <source>
        <dbReference type="ARBA" id="ARBA00022989"/>
    </source>
</evidence>
<keyword evidence="4 6" id="KW-0472">Membrane</keyword>
<evidence type="ECO:0000256" key="2">
    <source>
        <dbReference type="ARBA" id="ARBA00022692"/>
    </source>
</evidence>
<keyword evidence="3 6" id="KW-1133">Transmembrane helix</keyword>
<keyword evidence="2 6" id="KW-0812">Transmembrane</keyword>
<dbReference type="InterPro" id="IPR000344">
    <property type="entry name" value="7TM_GPCR_serpentine_rcpt_Sra"/>
</dbReference>
<dbReference type="Proteomes" id="UP001176961">
    <property type="component" value="Unassembled WGS sequence"/>
</dbReference>
<dbReference type="GO" id="GO:0004984">
    <property type="term" value="F:olfactory receptor activity"/>
    <property type="evidence" value="ECO:0007669"/>
    <property type="project" value="TreeGrafter"/>
</dbReference>
<dbReference type="Pfam" id="PF02117">
    <property type="entry name" value="7TM_GPCR_Sra"/>
    <property type="match status" value="1"/>
</dbReference>
<dbReference type="PANTHER" id="PTHR31357">
    <property type="entry name" value="SERPENTINE RECEPTOR CLASS ALPHA-10"/>
    <property type="match status" value="1"/>
</dbReference>
<dbReference type="GO" id="GO:0004930">
    <property type="term" value="F:G protein-coupled receptor activity"/>
    <property type="evidence" value="ECO:0007669"/>
    <property type="project" value="InterPro"/>
</dbReference>
<dbReference type="PANTHER" id="PTHR31357:SF5">
    <property type="entry name" value="SERPENTINE RECEPTOR CLASS ALPHA-1-RELATED"/>
    <property type="match status" value="1"/>
</dbReference>
<evidence type="ECO:0000256" key="4">
    <source>
        <dbReference type="ARBA" id="ARBA00023136"/>
    </source>
</evidence>
<dbReference type="GO" id="GO:0016020">
    <property type="term" value="C:membrane"/>
    <property type="evidence" value="ECO:0007669"/>
    <property type="project" value="UniProtKB-SubCell"/>
</dbReference>
<accession>A0AA36GWH6</accession>
<evidence type="ECO:0000313" key="8">
    <source>
        <dbReference type="Proteomes" id="UP001176961"/>
    </source>
</evidence>
<evidence type="ECO:0000256" key="1">
    <source>
        <dbReference type="ARBA" id="ARBA00004141"/>
    </source>
</evidence>